<evidence type="ECO:0000259" key="3">
    <source>
        <dbReference type="Pfam" id="PF13962"/>
    </source>
</evidence>
<dbReference type="Proteomes" id="UP001374584">
    <property type="component" value="Unassembled WGS sequence"/>
</dbReference>
<keyword evidence="2" id="KW-0472">Membrane</keyword>
<dbReference type="InterPro" id="IPR002110">
    <property type="entry name" value="Ankyrin_rpt"/>
</dbReference>
<dbReference type="EMBL" id="JAYMYR010000003">
    <property type="protein sequence ID" value="KAK7372704.1"/>
    <property type="molecule type" value="Genomic_DNA"/>
</dbReference>
<name>A0AAN9NG96_PHACN</name>
<accession>A0AAN9NG96</accession>
<dbReference type="InterPro" id="IPR026961">
    <property type="entry name" value="PGG_dom"/>
</dbReference>
<dbReference type="PANTHER" id="PTHR24177:SF446">
    <property type="entry name" value="ANKYRIN REPEAT-CONTAINING PROTEIN NPR4-LIKE"/>
    <property type="match status" value="1"/>
</dbReference>
<evidence type="ECO:0000256" key="1">
    <source>
        <dbReference type="ARBA" id="ARBA00004413"/>
    </source>
</evidence>
<dbReference type="InterPro" id="IPR036770">
    <property type="entry name" value="Ankyrin_rpt-contain_sf"/>
</dbReference>
<keyword evidence="2" id="KW-1133">Transmembrane helix</keyword>
<comment type="caution">
    <text evidence="4">The sequence shown here is derived from an EMBL/GenBank/DDBJ whole genome shotgun (WGS) entry which is preliminary data.</text>
</comment>
<sequence>MPDDQRSHDLTPPTSHALNAIIMVDELMEEDDEYFYSLYWCARMDWQLESFAEYIKIDPNSISKSLTAGGDTALHIAVVSRSTNFVEECVQHFSPQDLLIPNSNGMLPVHLAALTGQHIMVKHFISQNLLDKMHYQDIQKLFFMTIRNNMFDVAMELFEKYTLQLTTARDEQKLTALHMLAKKPSEFLESDIGGSTSMGLVLLNSLWMEIMKLKKEKLVELITEPSVGLFDLIESGNVEGTKCLVDESHDHVMTIKEPKTGRNLLHVLVLYRHFDSFLSCLDHGKEHLVRAVDNEGNNVLHMAAQNLPPQLQSSSGLRPNKKMQRELAWFKKVERTVPRELRSVRNNNGKRPIDVFYDEHKQLSNDIKEAAKGIADSGMVVATLVAAVAFAAALTVPGDKNNVWFVVFFFTNAVALFTSSASILSFLTNFTSSRFSQSDFVISLHPSLTLGPALLIISVAAMVVAFTAASFLIFDHTTKRVSYVVATMGVFPLLLFLLFQFSIFDTYIWSRFYRLKLE</sequence>
<reference evidence="4 5" key="1">
    <citation type="submission" date="2024-01" db="EMBL/GenBank/DDBJ databases">
        <title>The genomes of 5 underutilized Papilionoideae crops provide insights into root nodulation and disease resistanc.</title>
        <authorList>
            <person name="Jiang F."/>
        </authorList>
    </citation>
    <scope>NUCLEOTIDE SEQUENCE [LARGE SCALE GENOMIC DNA]</scope>
    <source>
        <strain evidence="4">JINMINGXINNONG_FW02</strain>
        <tissue evidence="4">Leaves</tissue>
    </source>
</reference>
<keyword evidence="2" id="KW-0812">Transmembrane</keyword>
<evidence type="ECO:0000256" key="2">
    <source>
        <dbReference type="SAM" id="Phobius"/>
    </source>
</evidence>
<feature type="domain" description="PGG" evidence="3">
    <location>
        <begin position="375"/>
        <end position="472"/>
    </location>
</feature>
<organism evidence="4 5">
    <name type="scientific">Phaseolus coccineus</name>
    <name type="common">Scarlet runner bean</name>
    <name type="synonym">Phaseolus multiflorus</name>
    <dbReference type="NCBI Taxonomy" id="3886"/>
    <lineage>
        <taxon>Eukaryota</taxon>
        <taxon>Viridiplantae</taxon>
        <taxon>Streptophyta</taxon>
        <taxon>Embryophyta</taxon>
        <taxon>Tracheophyta</taxon>
        <taxon>Spermatophyta</taxon>
        <taxon>Magnoliopsida</taxon>
        <taxon>eudicotyledons</taxon>
        <taxon>Gunneridae</taxon>
        <taxon>Pentapetalae</taxon>
        <taxon>rosids</taxon>
        <taxon>fabids</taxon>
        <taxon>Fabales</taxon>
        <taxon>Fabaceae</taxon>
        <taxon>Papilionoideae</taxon>
        <taxon>50 kb inversion clade</taxon>
        <taxon>NPAAA clade</taxon>
        <taxon>indigoferoid/millettioid clade</taxon>
        <taxon>Phaseoleae</taxon>
        <taxon>Phaseolus</taxon>
    </lineage>
</organism>
<feature type="transmembrane region" description="Helical" evidence="2">
    <location>
        <begin position="481"/>
        <end position="504"/>
    </location>
</feature>
<feature type="transmembrane region" description="Helical" evidence="2">
    <location>
        <begin position="403"/>
        <end position="430"/>
    </location>
</feature>
<proteinExistence type="predicted"/>
<comment type="subcellular location">
    <subcellularLocation>
        <location evidence="1">Cell membrane</location>
        <topology evidence="1">Peripheral membrane protein</topology>
        <orientation evidence="1">Cytoplasmic side</orientation>
    </subcellularLocation>
</comment>
<evidence type="ECO:0000313" key="4">
    <source>
        <dbReference type="EMBL" id="KAK7372704.1"/>
    </source>
</evidence>
<dbReference type="SUPFAM" id="SSF48403">
    <property type="entry name" value="Ankyrin repeat"/>
    <property type="match status" value="2"/>
</dbReference>
<feature type="transmembrane region" description="Helical" evidence="2">
    <location>
        <begin position="378"/>
        <end position="396"/>
    </location>
</feature>
<feature type="transmembrane region" description="Helical" evidence="2">
    <location>
        <begin position="450"/>
        <end position="474"/>
    </location>
</feature>
<dbReference type="PANTHER" id="PTHR24177">
    <property type="entry name" value="CASKIN"/>
    <property type="match status" value="1"/>
</dbReference>
<dbReference type="Gene3D" id="1.25.40.20">
    <property type="entry name" value="Ankyrin repeat-containing domain"/>
    <property type="match status" value="2"/>
</dbReference>
<dbReference type="SMART" id="SM00248">
    <property type="entry name" value="ANK"/>
    <property type="match status" value="3"/>
</dbReference>
<gene>
    <name evidence="4" type="ORF">VNO80_06091</name>
</gene>
<protein>
    <recommendedName>
        <fullName evidence="3">PGG domain-containing protein</fullName>
    </recommendedName>
</protein>
<dbReference type="GO" id="GO:0005886">
    <property type="term" value="C:plasma membrane"/>
    <property type="evidence" value="ECO:0007669"/>
    <property type="project" value="UniProtKB-SubCell"/>
</dbReference>
<keyword evidence="5" id="KW-1185">Reference proteome</keyword>
<evidence type="ECO:0000313" key="5">
    <source>
        <dbReference type="Proteomes" id="UP001374584"/>
    </source>
</evidence>
<dbReference type="Pfam" id="PF13962">
    <property type="entry name" value="PGG"/>
    <property type="match status" value="1"/>
</dbReference>
<dbReference type="AlphaFoldDB" id="A0AAN9NG96"/>